<dbReference type="Gene3D" id="3.40.50.1820">
    <property type="entry name" value="alpha/beta hydrolase"/>
    <property type="match status" value="1"/>
</dbReference>
<keyword evidence="2" id="KW-0732">Signal</keyword>
<dbReference type="SUPFAM" id="SSF53474">
    <property type="entry name" value="alpha/beta-Hydrolases"/>
    <property type="match status" value="1"/>
</dbReference>
<evidence type="ECO:0000313" key="5">
    <source>
        <dbReference type="EMBL" id="KUF09368.1"/>
    </source>
</evidence>
<gene>
    <name evidence="5" type="ORF">AVJ23_18160</name>
</gene>
<evidence type="ECO:0000256" key="3">
    <source>
        <dbReference type="ARBA" id="ARBA00022801"/>
    </source>
</evidence>
<dbReference type="Pfam" id="PF22244">
    <property type="entry name" value="GCE_fung"/>
    <property type="match status" value="1"/>
</dbReference>
<proteinExistence type="predicted"/>
<keyword evidence="3" id="KW-0378">Hydrolase</keyword>
<organism evidence="5 6">
    <name type="scientific">Pseudoponticoccus marisrubri</name>
    <dbReference type="NCBI Taxonomy" id="1685382"/>
    <lineage>
        <taxon>Bacteria</taxon>
        <taxon>Pseudomonadati</taxon>
        <taxon>Pseudomonadota</taxon>
        <taxon>Alphaproteobacteria</taxon>
        <taxon>Rhodobacterales</taxon>
        <taxon>Roseobacteraceae</taxon>
        <taxon>Pseudoponticoccus</taxon>
    </lineage>
</organism>
<evidence type="ECO:0000256" key="1">
    <source>
        <dbReference type="ARBA" id="ARBA00022487"/>
    </source>
</evidence>
<dbReference type="InterPro" id="IPR029058">
    <property type="entry name" value="AB_hydrolase_fold"/>
</dbReference>
<protein>
    <recommendedName>
        <fullName evidence="4">4-O-methyl-glucuronoyl methylesterase-like domain-containing protein</fullName>
    </recommendedName>
</protein>
<dbReference type="InterPro" id="IPR054579">
    <property type="entry name" value="GCE-like_dom"/>
</dbReference>
<evidence type="ECO:0000259" key="4">
    <source>
        <dbReference type="Pfam" id="PF22244"/>
    </source>
</evidence>
<comment type="caution">
    <text evidence="5">The sequence shown here is derived from an EMBL/GenBank/DDBJ whole genome shotgun (WGS) entry which is preliminary data.</text>
</comment>
<sequence>MPGLCAASRARVLSELAGSLYGPVPRPPDALEVSCQPWTGSHALWLRITARVGTGAFTVDAALWLPSGPGPAPLIAGLDFLGPVGMSADPGFPLDPDAVVSPRPDLGAADGRLRDAMRGASTYRWPRDLLLRRGYALLLSCYGSWVPDDPQAWRAHGVKPLIDPDGPSGAISLWAWALMRLLDVAEKWPEIDAGRMTVAGHSRLGKAALWAAAQDGRIRGVYANQSGCAGAALSRHPEGETLAQLADRFPHWLCPDPVTDPGALPMDQDRLIAACAPRGVYLAAAAGDGWADPAGSYRALQMAARAWPDAHIDTPPEIALRPDQPILSGPLGWHLRPGGHEMLPQDWVRVLNWLDRLSPASEDARDHRGRAG</sequence>
<evidence type="ECO:0000256" key="2">
    <source>
        <dbReference type="ARBA" id="ARBA00022729"/>
    </source>
</evidence>
<dbReference type="GO" id="GO:0052689">
    <property type="term" value="F:carboxylic ester hydrolase activity"/>
    <property type="evidence" value="ECO:0007669"/>
    <property type="project" value="UniProtKB-KW"/>
</dbReference>
<reference evidence="5 6" key="1">
    <citation type="submission" date="2015-12" db="EMBL/GenBank/DDBJ databases">
        <authorList>
            <person name="Shamseldin A."/>
            <person name="Moawad H."/>
            <person name="Abd El-Rahim W.M."/>
            <person name="Sadowsky M.J."/>
        </authorList>
    </citation>
    <scope>NUCLEOTIDE SEQUENCE [LARGE SCALE GENOMIC DNA]</scope>
    <source>
        <strain evidence="5 6">SJ5A-1</strain>
    </source>
</reference>
<dbReference type="Proteomes" id="UP000054396">
    <property type="component" value="Unassembled WGS sequence"/>
</dbReference>
<dbReference type="AlphaFoldDB" id="A0A0W7WFX3"/>
<dbReference type="RefSeq" id="WP_058863646.1">
    <property type="nucleotide sequence ID" value="NZ_LPXO01000014.1"/>
</dbReference>
<keyword evidence="1" id="KW-0719">Serine esterase</keyword>
<accession>A0A0W7WFX3</accession>
<keyword evidence="6" id="KW-1185">Reference proteome</keyword>
<dbReference type="EMBL" id="LPXO01000014">
    <property type="protein sequence ID" value="KUF09368.1"/>
    <property type="molecule type" value="Genomic_DNA"/>
</dbReference>
<evidence type="ECO:0000313" key="6">
    <source>
        <dbReference type="Proteomes" id="UP000054396"/>
    </source>
</evidence>
<dbReference type="OrthoDB" id="217645at2"/>
<dbReference type="STRING" id="1685382.AVJ23_18160"/>
<feature type="domain" description="4-O-methyl-glucuronoyl methylesterase-like" evidence="4">
    <location>
        <begin position="168"/>
        <end position="307"/>
    </location>
</feature>
<name>A0A0W7WFX3_9RHOB</name>